<comment type="caution">
    <text evidence="1">The sequence shown here is derived from an EMBL/GenBank/DDBJ whole genome shotgun (WGS) entry which is preliminary data.</text>
</comment>
<proteinExistence type="predicted"/>
<accession>A0A699T9A8</accession>
<gene>
    <name evidence="1" type="ORF">Tci_878012</name>
</gene>
<organism evidence="1">
    <name type="scientific">Tanacetum cinerariifolium</name>
    <name type="common">Dalmatian daisy</name>
    <name type="synonym">Chrysanthemum cinerariifolium</name>
    <dbReference type="NCBI Taxonomy" id="118510"/>
    <lineage>
        <taxon>Eukaryota</taxon>
        <taxon>Viridiplantae</taxon>
        <taxon>Streptophyta</taxon>
        <taxon>Embryophyta</taxon>
        <taxon>Tracheophyta</taxon>
        <taxon>Spermatophyta</taxon>
        <taxon>Magnoliopsida</taxon>
        <taxon>eudicotyledons</taxon>
        <taxon>Gunneridae</taxon>
        <taxon>Pentapetalae</taxon>
        <taxon>asterids</taxon>
        <taxon>campanulids</taxon>
        <taxon>Asterales</taxon>
        <taxon>Asteraceae</taxon>
        <taxon>Asteroideae</taxon>
        <taxon>Anthemideae</taxon>
        <taxon>Anthemidinae</taxon>
        <taxon>Tanacetum</taxon>
    </lineage>
</organism>
<evidence type="ECO:0000313" key="1">
    <source>
        <dbReference type="EMBL" id="GFD06043.1"/>
    </source>
</evidence>
<name>A0A699T9A8_TANCI</name>
<sequence length="72" mass="8465">MEESKECSWINKGQKLETVRVLWSTYCNIYNYTDDLAGREKISTNKIYKATTARRIQTRVVFGYILHKDQAS</sequence>
<protein>
    <submittedName>
        <fullName evidence="1">Uncharacterized protein</fullName>
    </submittedName>
</protein>
<dbReference type="AlphaFoldDB" id="A0A699T9A8"/>
<reference evidence="1" key="1">
    <citation type="journal article" date="2019" name="Sci. Rep.">
        <title>Draft genome of Tanacetum cinerariifolium, the natural source of mosquito coil.</title>
        <authorList>
            <person name="Yamashiro T."/>
            <person name="Shiraishi A."/>
            <person name="Satake H."/>
            <person name="Nakayama K."/>
        </authorList>
    </citation>
    <scope>NUCLEOTIDE SEQUENCE</scope>
</reference>
<dbReference type="EMBL" id="BKCJ011222360">
    <property type="protein sequence ID" value="GFD06043.1"/>
    <property type="molecule type" value="Genomic_DNA"/>
</dbReference>